<dbReference type="PANTHER" id="PTHR42643:SF30">
    <property type="entry name" value="IONOTROPIC RECEPTOR 40A-RELATED"/>
    <property type="match status" value="1"/>
</dbReference>
<evidence type="ECO:0000256" key="1">
    <source>
        <dbReference type="ARBA" id="ARBA00004651"/>
    </source>
</evidence>
<evidence type="ECO:0000256" key="7">
    <source>
        <dbReference type="ARBA" id="ARBA00023180"/>
    </source>
</evidence>
<dbReference type="GeneID" id="105230121"/>
<protein>
    <submittedName>
        <fullName evidence="11">Ionotropic receptor 21a-like</fullName>
    </submittedName>
</protein>
<dbReference type="Pfam" id="PF24061">
    <property type="entry name" value="LBD_receptor"/>
    <property type="match status" value="1"/>
</dbReference>
<dbReference type="Gene3D" id="3.40.190.10">
    <property type="entry name" value="Periplasmic binding protein-like II"/>
    <property type="match status" value="1"/>
</dbReference>
<feature type="transmembrane region" description="Helical" evidence="8">
    <location>
        <begin position="240"/>
        <end position="260"/>
    </location>
</feature>
<dbReference type="AlphaFoldDB" id="A0A8N4L329"/>
<keyword evidence="2" id="KW-1003">Cell membrane</keyword>
<dbReference type="GO" id="GO:0005886">
    <property type="term" value="C:plasma membrane"/>
    <property type="evidence" value="ECO:0007669"/>
    <property type="project" value="UniProtKB-SubCell"/>
</dbReference>
<dbReference type="SUPFAM" id="SSF53850">
    <property type="entry name" value="Periplasmic binding protein-like II"/>
    <property type="match status" value="1"/>
</dbReference>
<keyword evidence="5 8" id="KW-0472">Membrane</keyword>
<keyword evidence="6" id="KW-0675">Receptor</keyword>
<keyword evidence="7" id="KW-0325">Glycoprotein</keyword>
<evidence type="ECO:0000256" key="8">
    <source>
        <dbReference type="SAM" id="Phobius"/>
    </source>
</evidence>
<evidence type="ECO:0000259" key="9">
    <source>
        <dbReference type="Pfam" id="PF24061"/>
    </source>
</evidence>
<evidence type="ECO:0000313" key="10">
    <source>
        <dbReference type="Proteomes" id="UP001652620"/>
    </source>
</evidence>
<feature type="transmembrane region" description="Helical" evidence="8">
    <location>
        <begin position="194"/>
        <end position="214"/>
    </location>
</feature>
<evidence type="ECO:0000256" key="6">
    <source>
        <dbReference type="ARBA" id="ARBA00023170"/>
    </source>
</evidence>
<dbReference type="OrthoDB" id="6506757at2759"/>
<dbReference type="KEGG" id="bdr:105230121"/>
<evidence type="ECO:0000256" key="5">
    <source>
        <dbReference type="ARBA" id="ARBA00023136"/>
    </source>
</evidence>
<organism evidence="10 11">
    <name type="scientific">Bactrocera dorsalis</name>
    <name type="common">Oriental fruit fly</name>
    <name type="synonym">Dacus dorsalis</name>
    <dbReference type="NCBI Taxonomy" id="27457"/>
    <lineage>
        <taxon>Eukaryota</taxon>
        <taxon>Metazoa</taxon>
        <taxon>Ecdysozoa</taxon>
        <taxon>Arthropoda</taxon>
        <taxon>Hexapoda</taxon>
        <taxon>Insecta</taxon>
        <taxon>Pterygota</taxon>
        <taxon>Neoptera</taxon>
        <taxon>Endopterygota</taxon>
        <taxon>Diptera</taxon>
        <taxon>Brachycera</taxon>
        <taxon>Muscomorpha</taxon>
        <taxon>Tephritoidea</taxon>
        <taxon>Tephritidae</taxon>
        <taxon>Bactrocera</taxon>
        <taxon>Bactrocera</taxon>
    </lineage>
</organism>
<name>A0A8N4L329_BACDO</name>
<accession>A0A8N4L329</accession>
<proteinExistence type="predicted"/>
<evidence type="ECO:0000256" key="4">
    <source>
        <dbReference type="ARBA" id="ARBA00022989"/>
    </source>
</evidence>
<dbReference type="RefSeq" id="XP_029407733.2">
    <property type="nucleotide sequence ID" value="XM_029551873.2"/>
</dbReference>
<reference evidence="11" key="1">
    <citation type="submission" date="2025-08" db="UniProtKB">
        <authorList>
            <consortium name="RefSeq"/>
        </authorList>
    </citation>
    <scope>IDENTIFICATION</scope>
    <source>
        <tissue evidence="11">Adult</tissue>
    </source>
</reference>
<sequence>MFSRNIIDVIIITPHNEAKGYSVYSFEVFSKEQCRVVKPTIVNRFINGRFNKAELFPNKLTNLHNCSLRVLSRNVPPFFTYQNDTNSGTLIMKGVEAKLLNALAEHLNFRIEPIISPAYDCGDVYPNGTMTGPYYLLDQNHVDVLMGYFFYAAHRINFLEEGLSYFSTALVVIVKRHPPPPDHMWMLDPFQLNTWLALLLMIATVILFLCVLHLRYQYGNWLDIIGSIFGEPRAVLTRNYLVRFGITFWYVGFVFISSAYQAKLFVSYNRPSPGLPHTINDLQRNNYTFLVHDTMNLTYWLPDMRIPKNRIKWLNSSDVSSIFEELMNSTGNVATLATIARMHYFERKRQIIGVFDQVPETVQLPEICAYFQHHSYLVKPFNNVIAMVRSSGLISRWYGNALTDSNGPLKIQRGGKPKSLDLEKFGIVFYLLFVGEFIAFIVFILEIIIARYKK</sequence>
<dbReference type="Proteomes" id="UP001652620">
    <property type="component" value="Chromosome 5"/>
</dbReference>
<gene>
    <name evidence="11" type="primary">LOC105230121</name>
</gene>
<keyword evidence="3 8" id="KW-0812">Transmembrane</keyword>
<keyword evidence="10" id="KW-1185">Reference proteome</keyword>
<dbReference type="InterPro" id="IPR056198">
    <property type="entry name" value="LBD_receptor"/>
</dbReference>
<evidence type="ECO:0000256" key="2">
    <source>
        <dbReference type="ARBA" id="ARBA00022475"/>
    </source>
</evidence>
<feature type="transmembrane region" description="Helical" evidence="8">
    <location>
        <begin position="427"/>
        <end position="449"/>
    </location>
</feature>
<feature type="domain" description="Putative ionotropic receptor ligand binding" evidence="9">
    <location>
        <begin position="2"/>
        <end position="62"/>
    </location>
</feature>
<evidence type="ECO:0000313" key="11">
    <source>
        <dbReference type="RefSeq" id="XP_029407733.2"/>
    </source>
</evidence>
<evidence type="ECO:0000256" key="3">
    <source>
        <dbReference type="ARBA" id="ARBA00022692"/>
    </source>
</evidence>
<dbReference type="InterPro" id="IPR052192">
    <property type="entry name" value="Insect_Ionotropic_Sensory_Rcpt"/>
</dbReference>
<comment type="subcellular location">
    <subcellularLocation>
        <location evidence="1">Cell membrane</location>
        <topology evidence="1">Multi-pass membrane protein</topology>
    </subcellularLocation>
</comment>
<dbReference type="PANTHER" id="PTHR42643">
    <property type="entry name" value="IONOTROPIC RECEPTOR 20A-RELATED"/>
    <property type="match status" value="1"/>
</dbReference>
<keyword evidence="4 8" id="KW-1133">Transmembrane helix</keyword>